<evidence type="ECO:0000313" key="7">
    <source>
        <dbReference type="Proteomes" id="UP000314983"/>
    </source>
</evidence>
<protein>
    <recommendedName>
        <fullName evidence="3">Pre-rRNA-processing protein TSR2 homolog</fullName>
    </recommendedName>
</protein>
<dbReference type="STRING" id="8005.ENSEEEP00000011403"/>
<feature type="compositionally biased region" description="Acidic residues" evidence="5">
    <location>
        <begin position="134"/>
        <end position="152"/>
    </location>
</feature>
<sequence length="214" mass="23872">MAALTSSTREAFTEAVRAVLETWPVLQIAVDNGFGGAYSPQKAEWMVDALQQYFYDNDDLEQEEVEDFLSNLMDNEFDTVVDDGSLPQVAKKVCEMFQQCQQGRLAEVREYISQLALKNTAGRAKVTPMKTPTGEEEEEEESEDEESMECEDTGAGLSSQPWQQQNASATGTKEEEGGWTVVWSLEPWWCAVQDLSNIAHLWLGQGVKGLKSSI</sequence>
<reference evidence="6" key="4">
    <citation type="submission" date="2025-08" db="UniProtKB">
        <authorList>
            <consortium name="Ensembl"/>
        </authorList>
    </citation>
    <scope>IDENTIFICATION</scope>
</reference>
<comment type="function">
    <text evidence="1">May be involved in 20S pre-rRNA processing.</text>
</comment>
<dbReference type="InterPro" id="IPR019398">
    <property type="entry name" value="Pre-rRNA_process_TSR2"/>
</dbReference>
<evidence type="ECO:0000256" key="2">
    <source>
        <dbReference type="ARBA" id="ARBA00006524"/>
    </source>
</evidence>
<feature type="compositionally biased region" description="Polar residues" evidence="5">
    <location>
        <begin position="156"/>
        <end position="171"/>
    </location>
</feature>
<dbReference type="PANTHER" id="PTHR21250">
    <property type="entry name" value="PRE-RRNA-PROCESSING PROTEIN TSR2 HOMOLOG"/>
    <property type="match status" value="1"/>
</dbReference>
<evidence type="ECO:0000256" key="5">
    <source>
        <dbReference type="SAM" id="MobiDB-lite"/>
    </source>
</evidence>
<dbReference type="GO" id="GO:0006364">
    <property type="term" value="P:rRNA processing"/>
    <property type="evidence" value="ECO:0007669"/>
    <property type="project" value="UniProtKB-KW"/>
</dbReference>
<dbReference type="Proteomes" id="UP000314983">
    <property type="component" value="Chromosome 23"/>
</dbReference>
<comment type="similarity">
    <text evidence="2">Belongs to the TSR2 family.</text>
</comment>
<dbReference type="AlphaFoldDB" id="A0A4W4EH82"/>
<keyword evidence="4" id="KW-0698">rRNA processing</keyword>
<dbReference type="RefSeq" id="XP_026851835.2">
    <property type="nucleotide sequence ID" value="XM_026996034.2"/>
</dbReference>
<reference evidence="7" key="2">
    <citation type="journal article" date="2017" name="Sci. Adv.">
        <title>A tail of two voltages: Proteomic comparison of the three electric organs of the electric eel.</title>
        <authorList>
            <person name="Traeger L.L."/>
            <person name="Sabat G."/>
            <person name="Barrett-Wilt G.A."/>
            <person name="Wells G.B."/>
            <person name="Sussman M.R."/>
        </authorList>
    </citation>
    <scope>NUCLEOTIDE SEQUENCE [LARGE SCALE GENOMIC DNA]</scope>
</reference>
<dbReference type="GeneTree" id="ENSGT00390000012692"/>
<organism evidence="6 7">
    <name type="scientific">Electrophorus electricus</name>
    <name type="common">Electric eel</name>
    <name type="synonym">Gymnotus electricus</name>
    <dbReference type="NCBI Taxonomy" id="8005"/>
    <lineage>
        <taxon>Eukaryota</taxon>
        <taxon>Metazoa</taxon>
        <taxon>Chordata</taxon>
        <taxon>Craniata</taxon>
        <taxon>Vertebrata</taxon>
        <taxon>Euteleostomi</taxon>
        <taxon>Actinopterygii</taxon>
        <taxon>Neopterygii</taxon>
        <taxon>Teleostei</taxon>
        <taxon>Ostariophysi</taxon>
        <taxon>Gymnotiformes</taxon>
        <taxon>Gymnotoidei</taxon>
        <taxon>Gymnotidae</taxon>
        <taxon>Electrophorus</taxon>
    </lineage>
</organism>
<evidence type="ECO:0000256" key="1">
    <source>
        <dbReference type="ARBA" id="ARBA00002210"/>
    </source>
</evidence>
<accession>A0A4W4EH82</accession>
<gene>
    <name evidence="6" type="primary">TSR2</name>
</gene>
<keyword evidence="7" id="KW-1185">Reference proteome</keyword>
<evidence type="ECO:0000256" key="4">
    <source>
        <dbReference type="ARBA" id="ARBA00022552"/>
    </source>
</evidence>
<dbReference type="OMA" id="QSNWGGP"/>
<dbReference type="Ensembl" id="ENSEEET00000011537.2">
    <property type="protein sequence ID" value="ENSEEEP00000011403.2"/>
    <property type="gene ID" value="ENSEEEG00000005764.2"/>
</dbReference>
<name>A0A4W4EH82_ELEEL</name>
<reference evidence="6" key="3">
    <citation type="submission" date="2020-05" db="EMBL/GenBank/DDBJ databases">
        <title>Electrophorus electricus (electric eel) genome, fEleEle1, primary haplotype.</title>
        <authorList>
            <person name="Myers G."/>
            <person name="Meyer A."/>
            <person name="Fedrigo O."/>
            <person name="Formenti G."/>
            <person name="Rhie A."/>
            <person name="Tracey A."/>
            <person name="Sims Y."/>
            <person name="Jarvis E.D."/>
        </authorList>
    </citation>
    <scope>NUCLEOTIDE SEQUENCE [LARGE SCALE GENOMIC DNA]</scope>
</reference>
<dbReference type="GeneID" id="113567893"/>
<reference evidence="6" key="5">
    <citation type="submission" date="2025-09" db="UniProtKB">
        <authorList>
            <consortium name="Ensembl"/>
        </authorList>
    </citation>
    <scope>IDENTIFICATION</scope>
</reference>
<proteinExistence type="inferred from homology"/>
<reference evidence="7" key="1">
    <citation type="journal article" date="2014" name="Science">
        <title>Nonhuman genetics. Genomic basis for the convergent evolution of electric organs.</title>
        <authorList>
            <person name="Gallant J.R."/>
            <person name="Traeger L.L."/>
            <person name="Volkening J.D."/>
            <person name="Moffett H."/>
            <person name="Chen P.H."/>
            <person name="Novina C.D."/>
            <person name="Phillips G.N.Jr."/>
            <person name="Anand R."/>
            <person name="Wells G.B."/>
            <person name="Pinch M."/>
            <person name="Guth R."/>
            <person name="Unguez G.A."/>
            <person name="Albert J.S."/>
            <person name="Zakon H.H."/>
            <person name="Samanta M.P."/>
            <person name="Sussman M.R."/>
        </authorList>
    </citation>
    <scope>NUCLEOTIDE SEQUENCE [LARGE SCALE GENOMIC DNA]</scope>
</reference>
<feature type="region of interest" description="Disordered" evidence="5">
    <location>
        <begin position="124"/>
        <end position="175"/>
    </location>
</feature>
<dbReference type="Pfam" id="PF10273">
    <property type="entry name" value="WGG"/>
    <property type="match status" value="1"/>
</dbReference>
<evidence type="ECO:0000313" key="6">
    <source>
        <dbReference type="Ensembl" id="ENSEEEP00000011403.2"/>
    </source>
</evidence>
<evidence type="ECO:0000256" key="3">
    <source>
        <dbReference type="ARBA" id="ARBA00017551"/>
    </source>
</evidence>